<keyword evidence="3" id="KW-0596">Phosphopantetheine</keyword>
<dbReference type="PROSITE" id="PS50075">
    <property type="entry name" value="CARRIER"/>
    <property type="match status" value="1"/>
</dbReference>
<organism evidence="6 7">
    <name type="scientific">Streptomyces actinomycinicus</name>
    <dbReference type="NCBI Taxonomy" id="1695166"/>
    <lineage>
        <taxon>Bacteria</taxon>
        <taxon>Bacillati</taxon>
        <taxon>Actinomycetota</taxon>
        <taxon>Actinomycetes</taxon>
        <taxon>Kitasatosporales</taxon>
        <taxon>Streptomycetaceae</taxon>
        <taxon>Streptomyces</taxon>
    </lineage>
</organism>
<dbReference type="SUPFAM" id="SSF47336">
    <property type="entry name" value="ACP-like"/>
    <property type="match status" value="1"/>
</dbReference>
<dbReference type="Gene3D" id="3.40.50.1820">
    <property type="entry name" value="alpha/beta hydrolase"/>
    <property type="match status" value="1"/>
</dbReference>
<dbReference type="Gene3D" id="3.30.300.30">
    <property type="match status" value="1"/>
</dbReference>
<dbReference type="SUPFAM" id="SSF53474">
    <property type="entry name" value="alpha/beta-Hydrolases"/>
    <property type="match status" value="1"/>
</dbReference>
<comment type="cofactor">
    <cofactor evidence="1">
        <name>pantetheine 4'-phosphate</name>
        <dbReference type="ChEBI" id="CHEBI:47942"/>
    </cofactor>
</comment>
<dbReference type="RefSeq" id="WP_201834784.1">
    <property type="nucleotide sequence ID" value="NZ_JAERRK010000005.1"/>
</dbReference>
<dbReference type="Pfam" id="PF00975">
    <property type="entry name" value="Thioesterase"/>
    <property type="match status" value="1"/>
</dbReference>
<evidence type="ECO:0000256" key="1">
    <source>
        <dbReference type="ARBA" id="ARBA00001957"/>
    </source>
</evidence>
<dbReference type="AlphaFoldDB" id="A0A937JMT5"/>
<dbReference type="FunFam" id="1.10.1200.10:FF:000016">
    <property type="entry name" value="Non-ribosomal peptide synthase"/>
    <property type="match status" value="1"/>
</dbReference>
<dbReference type="InterPro" id="IPR025110">
    <property type="entry name" value="AMP-bd_C"/>
</dbReference>
<feature type="domain" description="Carrier" evidence="5">
    <location>
        <begin position="258"/>
        <end position="333"/>
    </location>
</feature>
<evidence type="ECO:0000313" key="6">
    <source>
        <dbReference type="EMBL" id="MBL1082661.1"/>
    </source>
</evidence>
<dbReference type="GO" id="GO:0031177">
    <property type="term" value="F:phosphopantetheine binding"/>
    <property type="evidence" value="ECO:0007669"/>
    <property type="project" value="InterPro"/>
</dbReference>
<dbReference type="PANTHER" id="PTHR45527:SF1">
    <property type="entry name" value="FATTY ACID SYNTHASE"/>
    <property type="match status" value="1"/>
</dbReference>
<evidence type="ECO:0000256" key="2">
    <source>
        <dbReference type="ARBA" id="ARBA00006432"/>
    </source>
</evidence>
<sequence>VAVRRAVEQSLVLEKELLVDPEYFGALVHRVPQLAGADVRLKHGATHNELTRYRYDVTLYKSGVVCQSLAEAPARPWARDLDALADQLRSARPDRLRVTGVPNARISKDLAVQRALDAGSAAAGPVTPGVEPEEFRRLGEAHGYWTAISWSTHDPASVDVVFLRRELLGDGVPVGLYVPAGPADTGTPLSAWTTSPATGRDTGALLTALREHVRRQLPEYMRPAAIVPLDRLPLTANGKLDRAALPDFAPEPADVGRAPATPQEQVVCELFAEVLGRPVVGVDEDFFDLGGHSLLATRLMARLRSSFGVELGLRHLFEAPTPAGISARLDVDDADGSYEVVLPLRTGGGRPPLFCIHPGGGLSWSYSALIKHVDPQYPLYGIQARSLARPEPRPASVEEMAVDYADQIQTVQPHGPYHVAGWSFGGLCAHALAAEFQRRGEPVALVAVLDVIPDWQGLTHADVPAPDDRVMLLYHVGLVDDGHRSDDTELTFAEARDILRRQGSVLANLEEDRLATITEISANNTHLTIDYRPGPIDADLLLIACSEQQDPPVEAAAWQPYVRGTVEAHVVPGEHGTMLTRPDTLAEVGRILSAKLQQLAGDR</sequence>
<comment type="caution">
    <text evidence="6">The sequence shown here is derived from an EMBL/GenBank/DDBJ whole genome shotgun (WGS) entry which is preliminary data.</text>
</comment>
<dbReference type="SMART" id="SM00823">
    <property type="entry name" value="PKS_PP"/>
    <property type="match status" value="1"/>
</dbReference>
<dbReference type="GO" id="GO:0044550">
    <property type="term" value="P:secondary metabolite biosynthetic process"/>
    <property type="evidence" value="ECO:0007669"/>
    <property type="project" value="TreeGrafter"/>
</dbReference>
<accession>A0A937JMT5</accession>
<evidence type="ECO:0000256" key="3">
    <source>
        <dbReference type="ARBA" id="ARBA00022450"/>
    </source>
</evidence>
<dbReference type="Proteomes" id="UP000661858">
    <property type="component" value="Unassembled WGS sequence"/>
</dbReference>
<dbReference type="PANTHER" id="PTHR45527">
    <property type="entry name" value="NONRIBOSOMAL PEPTIDE SYNTHETASE"/>
    <property type="match status" value="1"/>
</dbReference>
<dbReference type="Pfam" id="PF13193">
    <property type="entry name" value="AMP-binding_C"/>
    <property type="match status" value="1"/>
</dbReference>
<protein>
    <submittedName>
        <fullName evidence="6">Alpha/beta fold hydrolase</fullName>
    </submittedName>
</protein>
<dbReference type="GO" id="GO:0017000">
    <property type="term" value="P:antibiotic biosynthetic process"/>
    <property type="evidence" value="ECO:0007669"/>
    <property type="project" value="UniProtKB-ARBA"/>
</dbReference>
<dbReference type="Pfam" id="PF00550">
    <property type="entry name" value="PP-binding"/>
    <property type="match status" value="1"/>
</dbReference>
<dbReference type="InterPro" id="IPR036736">
    <property type="entry name" value="ACP-like_sf"/>
</dbReference>
<dbReference type="GO" id="GO:0005829">
    <property type="term" value="C:cytosol"/>
    <property type="evidence" value="ECO:0007669"/>
    <property type="project" value="TreeGrafter"/>
</dbReference>
<feature type="non-terminal residue" evidence="6">
    <location>
        <position position="1"/>
    </location>
</feature>
<dbReference type="EMBL" id="JAERRK010000005">
    <property type="protein sequence ID" value="MBL1082661.1"/>
    <property type="molecule type" value="Genomic_DNA"/>
</dbReference>
<evidence type="ECO:0000259" key="5">
    <source>
        <dbReference type="PROSITE" id="PS50075"/>
    </source>
</evidence>
<keyword evidence="6" id="KW-0378">Hydrolase</keyword>
<proteinExistence type="inferred from homology"/>
<evidence type="ECO:0000313" key="7">
    <source>
        <dbReference type="Proteomes" id="UP000661858"/>
    </source>
</evidence>
<dbReference type="InterPro" id="IPR020802">
    <property type="entry name" value="TesA-like"/>
</dbReference>
<dbReference type="InterPro" id="IPR029058">
    <property type="entry name" value="AB_hydrolase_fold"/>
</dbReference>
<keyword evidence="7" id="KW-1185">Reference proteome</keyword>
<dbReference type="GO" id="GO:0016787">
    <property type="term" value="F:hydrolase activity"/>
    <property type="evidence" value="ECO:0007669"/>
    <property type="project" value="UniProtKB-KW"/>
</dbReference>
<dbReference type="GO" id="GO:0072330">
    <property type="term" value="P:monocarboxylic acid biosynthetic process"/>
    <property type="evidence" value="ECO:0007669"/>
    <property type="project" value="UniProtKB-ARBA"/>
</dbReference>
<dbReference type="SUPFAM" id="SSF56801">
    <property type="entry name" value="Acetyl-CoA synthetase-like"/>
    <property type="match status" value="1"/>
</dbReference>
<dbReference type="GO" id="GO:0043041">
    <property type="term" value="P:amino acid activation for nonribosomal peptide biosynthetic process"/>
    <property type="evidence" value="ECO:0007669"/>
    <property type="project" value="TreeGrafter"/>
</dbReference>
<dbReference type="InterPro" id="IPR045851">
    <property type="entry name" value="AMP-bd_C_sf"/>
</dbReference>
<dbReference type="InterPro" id="IPR001031">
    <property type="entry name" value="Thioesterase"/>
</dbReference>
<name>A0A937JMT5_9ACTN</name>
<keyword evidence="4" id="KW-0597">Phosphoprotein</keyword>
<gene>
    <name evidence="6" type="ORF">JK359_11835</name>
</gene>
<dbReference type="SMART" id="SM00824">
    <property type="entry name" value="PKS_TE"/>
    <property type="match status" value="1"/>
</dbReference>
<dbReference type="InterPro" id="IPR020806">
    <property type="entry name" value="PKS_PP-bd"/>
</dbReference>
<dbReference type="InterPro" id="IPR009081">
    <property type="entry name" value="PP-bd_ACP"/>
</dbReference>
<evidence type="ECO:0000256" key="4">
    <source>
        <dbReference type="ARBA" id="ARBA00022553"/>
    </source>
</evidence>
<comment type="similarity">
    <text evidence="2">Belongs to the ATP-dependent AMP-binding enzyme family.</text>
</comment>
<reference evidence="6" key="1">
    <citation type="submission" date="2021-01" db="EMBL/GenBank/DDBJ databases">
        <title>WGS of actinomycetes isolated from Thailand.</title>
        <authorList>
            <person name="Thawai C."/>
        </authorList>
    </citation>
    <scope>NUCLEOTIDE SEQUENCE</scope>
    <source>
        <strain evidence="6">RCU-197</strain>
    </source>
</reference>